<dbReference type="EnsemblMetazoa" id="XM_019914876.1">
    <property type="protein sequence ID" value="XP_019770435.1"/>
    <property type="gene ID" value="LOC109544588"/>
</dbReference>
<dbReference type="Pfam" id="PF02837">
    <property type="entry name" value="Glyco_hydro_2_N"/>
    <property type="match status" value="1"/>
</dbReference>
<dbReference type="KEGG" id="dpa:109544588"/>
<comment type="subcellular location">
    <subcellularLocation>
        <location evidence="2">Lysosome</location>
    </subcellularLocation>
</comment>
<evidence type="ECO:0000259" key="16">
    <source>
        <dbReference type="Pfam" id="PF02837"/>
    </source>
</evidence>
<dbReference type="SUPFAM" id="SSF51445">
    <property type="entry name" value="(Trans)glycosidases"/>
    <property type="match status" value="1"/>
</dbReference>
<dbReference type="InterPro" id="IPR006103">
    <property type="entry name" value="Glyco_hydro_2_cat"/>
</dbReference>
<dbReference type="FunFam" id="3.20.20.80:FF:000029">
    <property type="entry name" value="Beta-glucuronidase"/>
    <property type="match status" value="1"/>
</dbReference>
<dbReference type="PRINTS" id="PR00132">
    <property type="entry name" value="GLHYDRLASE2"/>
</dbReference>
<comment type="subunit">
    <text evidence="4 12">Homotetramer.</text>
</comment>
<evidence type="ECO:0000256" key="9">
    <source>
        <dbReference type="ARBA" id="ARBA00023180"/>
    </source>
</evidence>
<dbReference type="InterPro" id="IPR006102">
    <property type="entry name" value="Ig-like_GH2"/>
</dbReference>
<evidence type="ECO:0000256" key="5">
    <source>
        <dbReference type="ARBA" id="ARBA00012761"/>
    </source>
</evidence>
<evidence type="ECO:0000259" key="14">
    <source>
        <dbReference type="Pfam" id="PF00703"/>
    </source>
</evidence>
<feature type="domain" description="Glycosyl hydrolases family 2 sugar binding" evidence="16">
    <location>
        <begin position="88"/>
        <end position="219"/>
    </location>
</feature>
<evidence type="ECO:0000256" key="8">
    <source>
        <dbReference type="ARBA" id="ARBA00022801"/>
    </source>
</evidence>
<dbReference type="GO" id="GO:0004566">
    <property type="term" value="F:beta-glucuronidase activity"/>
    <property type="evidence" value="ECO:0007669"/>
    <property type="project" value="UniProtKB-EC"/>
</dbReference>
<evidence type="ECO:0000256" key="2">
    <source>
        <dbReference type="ARBA" id="ARBA00004371"/>
    </source>
</evidence>
<dbReference type="FunFam" id="2.60.40.10:FF:000628">
    <property type="entry name" value="Beta-glucuronidase"/>
    <property type="match status" value="1"/>
</dbReference>
<comment type="similarity">
    <text evidence="3 12">Belongs to the glycosyl hydrolase 2 family.</text>
</comment>
<dbReference type="GO" id="GO:0030246">
    <property type="term" value="F:carbohydrate binding"/>
    <property type="evidence" value="ECO:0007669"/>
    <property type="project" value="TreeGrafter"/>
</dbReference>
<dbReference type="EnsemblMetazoa" id="XM_019914877.1">
    <property type="protein sequence ID" value="XP_019770436.1"/>
    <property type="gene ID" value="LOC109544588"/>
</dbReference>
<comment type="function">
    <text evidence="1 12">Plays an important role in the degradation of dermatan and keratan sulfates.</text>
</comment>
<dbReference type="InterPro" id="IPR013783">
    <property type="entry name" value="Ig-like_fold"/>
</dbReference>
<evidence type="ECO:0000256" key="12">
    <source>
        <dbReference type="RuleBase" id="RU361154"/>
    </source>
</evidence>
<keyword evidence="10 12" id="KW-0458">Lysosome</keyword>
<dbReference type="InterPro" id="IPR006101">
    <property type="entry name" value="Glyco_hydro_2"/>
</dbReference>
<dbReference type="InterPro" id="IPR023230">
    <property type="entry name" value="Glyco_hydro_2_CS"/>
</dbReference>
<dbReference type="Proteomes" id="UP000019118">
    <property type="component" value="Unassembled WGS sequence"/>
</dbReference>
<dbReference type="NCBIfam" id="NF007538">
    <property type="entry name" value="PRK10150.1"/>
    <property type="match status" value="1"/>
</dbReference>
<gene>
    <name evidence="18" type="primary">109544588</name>
    <name evidence="17" type="ORF">YQE_12153</name>
</gene>
<feature type="domain" description="Glycoside hydrolase family 2 catalytic" evidence="15">
    <location>
        <begin position="332"/>
        <end position="625"/>
    </location>
</feature>
<dbReference type="SUPFAM" id="SSF49303">
    <property type="entry name" value="beta-Galactosidase/glucuronidase domain"/>
    <property type="match status" value="1"/>
</dbReference>
<dbReference type="SUPFAM" id="SSF49785">
    <property type="entry name" value="Galactose-binding domain-like"/>
    <property type="match status" value="1"/>
</dbReference>
<dbReference type="EnsemblMetazoa" id="XM_019914878.1">
    <property type="protein sequence ID" value="XP_019770437.1"/>
    <property type="gene ID" value="LOC109544588"/>
</dbReference>
<dbReference type="HOGENOM" id="CLU_006501_6_1_1"/>
<keyword evidence="11 12" id="KW-0326">Glycosidase</keyword>
<dbReference type="PANTHER" id="PTHR10066:SF67">
    <property type="entry name" value="BETA-GLUCURONIDASE"/>
    <property type="match status" value="1"/>
</dbReference>
<dbReference type="InterPro" id="IPR017853">
    <property type="entry name" value="GH"/>
</dbReference>
<dbReference type="GO" id="GO:0019391">
    <property type="term" value="P:glucuronoside catabolic process"/>
    <property type="evidence" value="ECO:0007669"/>
    <property type="project" value="TreeGrafter"/>
</dbReference>
<evidence type="ECO:0000256" key="10">
    <source>
        <dbReference type="ARBA" id="ARBA00023228"/>
    </source>
</evidence>
<dbReference type="Gene3D" id="2.60.40.10">
    <property type="entry name" value="Immunoglobulins"/>
    <property type="match status" value="1"/>
</dbReference>
<dbReference type="Gene3D" id="2.60.120.260">
    <property type="entry name" value="Galactose-binding domain-like"/>
    <property type="match status" value="1"/>
</dbReference>
<name>N6TPQ9_DENPD</name>
<dbReference type="InterPro" id="IPR036156">
    <property type="entry name" value="Beta-gal/glucu_dom_sf"/>
</dbReference>
<keyword evidence="9" id="KW-0325">Glycoprotein</keyword>
<dbReference type="GO" id="GO:0005764">
    <property type="term" value="C:lysosome"/>
    <property type="evidence" value="ECO:0007669"/>
    <property type="project" value="UniProtKB-SubCell"/>
</dbReference>
<proteinExistence type="inferred from homology"/>
<evidence type="ECO:0000256" key="1">
    <source>
        <dbReference type="ARBA" id="ARBA00003025"/>
    </source>
</evidence>
<evidence type="ECO:0000256" key="13">
    <source>
        <dbReference type="SAM" id="SignalP"/>
    </source>
</evidence>
<dbReference type="EnsemblMetazoa" id="XM_019914875.1">
    <property type="protein sequence ID" value="XP_019770434.1"/>
    <property type="gene ID" value="LOC109544588"/>
</dbReference>
<protein>
    <recommendedName>
        <fullName evidence="6 12">Beta-glucuronidase</fullName>
        <ecNumber evidence="5 12">3.2.1.31</ecNumber>
    </recommendedName>
</protein>
<dbReference type="GO" id="GO:0005975">
    <property type="term" value="P:carbohydrate metabolic process"/>
    <property type="evidence" value="ECO:0007669"/>
    <property type="project" value="InterPro"/>
</dbReference>
<dbReference type="OMA" id="VFSQHFK"/>
<organism evidence="17">
    <name type="scientific">Dendroctonus ponderosae</name>
    <name type="common">Mountain pine beetle</name>
    <dbReference type="NCBI Taxonomy" id="77166"/>
    <lineage>
        <taxon>Eukaryota</taxon>
        <taxon>Metazoa</taxon>
        <taxon>Ecdysozoa</taxon>
        <taxon>Arthropoda</taxon>
        <taxon>Hexapoda</taxon>
        <taxon>Insecta</taxon>
        <taxon>Pterygota</taxon>
        <taxon>Neoptera</taxon>
        <taxon>Endopterygota</taxon>
        <taxon>Coleoptera</taxon>
        <taxon>Polyphaga</taxon>
        <taxon>Cucujiformia</taxon>
        <taxon>Curculionidae</taxon>
        <taxon>Scolytinae</taxon>
        <taxon>Dendroctonus</taxon>
    </lineage>
</organism>
<evidence type="ECO:0000256" key="7">
    <source>
        <dbReference type="ARBA" id="ARBA00022729"/>
    </source>
</evidence>
<evidence type="ECO:0000256" key="11">
    <source>
        <dbReference type="ARBA" id="ARBA00023295"/>
    </source>
</evidence>
<accession>N6TPQ9</accession>
<dbReference type="InterPro" id="IPR023232">
    <property type="entry name" value="Glyco_hydro_2_AS"/>
</dbReference>
<feature type="domain" description="Glycoside hydrolase family 2 immunoglobulin-like beta-sandwich" evidence="14">
    <location>
        <begin position="221"/>
        <end position="325"/>
    </location>
</feature>
<evidence type="ECO:0000313" key="17">
    <source>
        <dbReference type="EMBL" id="ENN71225.1"/>
    </source>
</evidence>
<evidence type="ECO:0000256" key="6">
    <source>
        <dbReference type="ARBA" id="ARBA00016205"/>
    </source>
</evidence>
<keyword evidence="8 12" id="KW-0378">Hydrolase</keyword>
<dbReference type="OrthoDB" id="408532at2759"/>
<dbReference type="EC" id="3.2.1.31" evidence="5 12"/>
<comment type="activity regulation">
    <text evidence="12">Inhibited by L-aspartic acid.</text>
</comment>
<evidence type="ECO:0000313" key="18">
    <source>
        <dbReference type="EnsemblMetazoa" id="XP_019770434.1"/>
    </source>
</evidence>
<dbReference type="AlphaFoldDB" id="N6TPQ9"/>
<feature type="chain" id="PRO_5010971831" description="Beta-glucuronidase" evidence="13">
    <location>
        <begin position="22"/>
        <end position="647"/>
    </location>
</feature>
<dbReference type="FunFam" id="2.60.120.260:FF:000027">
    <property type="entry name" value="Beta-glucuronidase"/>
    <property type="match status" value="1"/>
</dbReference>
<dbReference type="EMBL" id="KB741277">
    <property type="protein sequence ID" value="ENN71225.1"/>
    <property type="molecule type" value="Genomic_DNA"/>
</dbReference>
<sequence length="647" mass="74440">MTFLKWVIFVVNIYTFYSAKATIHRGGILFPRESETRQVLSLDGIWNFVSPSINYSSSPYIGFEQHWYKKDLNTIPDIEIIQMPVPASYNDITTDPKLRDHVGLVWYDRNFFVPKFWSEIGRVWLRFESANYAAQVWINGQLVMSHEIGHLPFLAEVTAYLKYGKENHVTVAVDNTLLPDTVPQGRVVELESGRLQQSITFDFFNYAGIHRPVKLYTTPKTYVEDITVFTAEATAELAKLQYNVTIEGVNDIICRVSLSDKWRTVLTTDEQSASRCQGLLSIENPKLWWPYLMDPEPGYLYSFEVELFDANGDLVDKYVQPVGLRVLTWNSTSFLINGKPLYLHGFGKHEDSDIRGKGLDLPLIIRDYNLIKWVGANAYRTSHYPYAEEIMDLADQYGIMVIDECPGVNIEIFSDNLLAKHKISLTELVKRDKNRPAVIMWSAANEPRTQYAAAKEYFRQIVQHIKSLDTTRPVTIVEAQGVNVVESSQFVDIVSFNRYNAWYSNEGNLDVVTAKVVNEATAWHNKFNKPVIMQEYGGDTLEGLHFLPDFIWSEEYQVGLMSKHFEAFDILRSQGFFIGEFIWNFADFKTRQDYTRVGGNKKGIFTRNRQPKASAHHLRRRYWGLAKEYSNITAPNDLQAYVIATAL</sequence>
<keyword evidence="19" id="KW-1185">Reference proteome</keyword>
<dbReference type="InterPro" id="IPR008979">
    <property type="entry name" value="Galactose-bd-like_sf"/>
</dbReference>
<comment type="catalytic activity">
    <reaction evidence="12">
        <text>a beta-D-glucuronoside + H2O = D-glucuronate + an alcohol</text>
        <dbReference type="Rhea" id="RHEA:17633"/>
        <dbReference type="ChEBI" id="CHEBI:15377"/>
        <dbReference type="ChEBI" id="CHEBI:30879"/>
        <dbReference type="ChEBI" id="CHEBI:58720"/>
        <dbReference type="ChEBI" id="CHEBI:83411"/>
        <dbReference type="EC" id="3.2.1.31"/>
    </reaction>
</comment>
<reference evidence="17 19" key="1">
    <citation type="journal article" date="2013" name="Genome Biol.">
        <title>Draft genome of the mountain pine beetle, Dendroctonus ponderosae Hopkins, a major forest pest.</title>
        <authorList>
            <person name="Keeling C.I."/>
            <person name="Yuen M.M."/>
            <person name="Liao N.Y."/>
            <person name="Docking T.R."/>
            <person name="Chan S.K."/>
            <person name="Taylor G.A."/>
            <person name="Palmquist D.L."/>
            <person name="Jackman S.D."/>
            <person name="Nguyen A."/>
            <person name="Li M."/>
            <person name="Henderson H."/>
            <person name="Janes J.K."/>
            <person name="Zhao Y."/>
            <person name="Pandoh P."/>
            <person name="Moore R."/>
            <person name="Sperling F.A."/>
            <person name="Huber D.P."/>
            <person name="Birol I."/>
            <person name="Jones S.J."/>
            <person name="Bohlmann J."/>
        </authorList>
    </citation>
    <scope>NUCLEOTIDE SEQUENCE</scope>
</reference>
<evidence type="ECO:0000256" key="4">
    <source>
        <dbReference type="ARBA" id="ARBA00011881"/>
    </source>
</evidence>
<evidence type="ECO:0000256" key="3">
    <source>
        <dbReference type="ARBA" id="ARBA00007401"/>
    </source>
</evidence>
<dbReference type="PROSITE" id="PS00719">
    <property type="entry name" value="GLYCOSYL_HYDROL_F2_1"/>
    <property type="match status" value="1"/>
</dbReference>
<reference evidence="18" key="2">
    <citation type="submission" date="2024-08" db="UniProtKB">
        <authorList>
            <consortium name="EnsemblMetazoa"/>
        </authorList>
    </citation>
    <scope>IDENTIFICATION</scope>
</reference>
<dbReference type="Pfam" id="PF00703">
    <property type="entry name" value="Glyco_hydro_2"/>
    <property type="match status" value="1"/>
</dbReference>
<evidence type="ECO:0000313" key="19">
    <source>
        <dbReference type="Proteomes" id="UP000019118"/>
    </source>
</evidence>
<feature type="non-terminal residue" evidence="17">
    <location>
        <position position="1"/>
    </location>
</feature>
<evidence type="ECO:0000259" key="15">
    <source>
        <dbReference type="Pfam" id="PF02836"/>
    </source>
</evidence>
<dbReference type="PANTHER" id="PTHR10066">
    <property type="entry name" value="BETA-GLUCURONIDASE"/>
    <property type="match status" value="1"/>
</dbReference>
<dbReference type="InterPro" id="IPR006104">
    <property type="entry name" value="Glyco_hydro_2_N"/>
</dbReference>
<feature type="signal peptide" evidence="13">
    <location>
        <begin position="1"/>
        <end position="21"/>
    </location>
</feature>
<dbReference type="Pfam" id="PF02836">
    <property type="entry name" value="Glyco_hydro_2_C"/>
    <property type="match status" value="1"/>
</dbReference>
<dbReference type="GO" id="GO:0005615">
    <property type="term" value="C:extracellular space"/>
    <property type="evidence" value="ECO:0007669"/>
    <property type="project" value="TreeGrafter"/>
</dbReference>
<dbReference type="Gene3D" id="3.20.20.80">
    <property type="entry name" value="Glycosidases"/>
    <property type="match status" value="1"/>
</dbReference>
<keyword evidence="7 13" id="KW-0732">Signal</keyword>
<dbReference type="PROSITE" id="PS00608">
    <property type="entry name" value="GLYCOSYL_HYDROL_F2_2"/>
    <property type="match status" value="1"/>
</dbReference>